<dbReference type="RefSeq" id="WP_159526748.1">
    <property type="nucleotide sequence ID" value="NZ_WUUU01000096.1"/>
</dbReference>
<keyword evidence="3" id="KW-1185">Reference proteome</keyword>
<keyword evidence="1" id="KW-0812">Transmembrane</keyword>
<organism evidence="2 3">
    <name type="scientific">Halobacterium bonnevillei</name>
    <dbReference type="NCBI Taxonomy" id="2692200"/>
    <lineage>
        <taxon>Archaea</taxon>
        <taxon>Methanobacteriati</taxon>
        <taxon>Methanobacteriota</taxon>
        <taxon>Stenosarchaea group</taxon>
        <taxon>Halobacteria</taxon>
        <taxon>Halobacteriales</taxon>
        <taxon>Halobacteriaceae</taxon>
        <taxon>Halobacterium</taxon>
    </lineage>
</organism>
<sequence length="67" mass="6951">MDDEVAQRLAAIHTLLRSVFVVLSLLAGVALTWLLFGAAETMSLLPAVLFGGVVLVLAFVAGQAAGR</sequence>
<protein>
    <submittedName>
        <fullName evidence="2">Uncharacterized protein</fullName>
    </submittedName>
</protein>
<evidence type="ECO:0000313" key="2">
    <source>
        <dbReference type="EMBL" id="MXR21260.1"/>
    </source>
</evidence>
<gene>
    <name evidence="2" type="ORF">GRX66_11835</name>
</gene>
<accession>A0A6B0SQX6</accession>
<dbReference type="AlphaFoldDB" id="A0A6B0SQX6"/>
<keyword evidence="1" id="KW-1133">Transmembrane helix</keyword>
<dbReference type="EMBL" id="WUUU01000096">
    <property type="protein sequence ID" value="MXR21260.1"/>
    <property type="molecule type" value="Genomic_DNA"/>
</dbReference>
<reference evidence="2 3" key="1">
    <citation type="submission" date="2019-12" db="EMBL/GenBank/DDBJ databases">
        <title>Isolation and characterization of three novel carbon monoxide-oxidizing members of Halobacteria from salione crusts and soils.</title>
        <authorList>
            <person name="Myers M.R."/>
            <person name="King G.M."/>
        </authorList>
    </citation>
    <scope>NUCLEOTIDE SEQUENCE [LARGE SCALE GENOMIC DNA]</scope>
    <source>
        <strain evidence="2 3">PCN9</strain>
    </source>
</reference>
<feature type="transmembrane region" description="Helical" evidence="1">
    <location>
        <begin position="15"/>
        <end position="36"/>
    </location>
</feature>
<keyword evidence="1" id="KW-0472">Membrane</keyword>
<comment type="caution">
    <text evidence="2">The sequence shown here is derived from an EMBL/GenBank/DDBJ whole genome shotgun (WGS) entry which is preliminary data.</text>
</comment>
<name>A0A6B0SQX6_9EURY</name>
<evidence type="ECO:0000313" key="3">
    <source>
        <dbReference type="Proteomes" id="UP000471521"/>
    </source>
</evidence>
<evidence type="ECO:0000256" key="1">
    <source>
        <dbReference type="SAM" id="Phobius"/>
    </source>
</evidence>
<feature type="transmembrane region" description="Helical" evidence="1">
    <location>
        <begin position="42"/>
        <end position="61"/>
    </location>
</feature>
<proteinExistence type="predicted"/>
<dbReference type="Proteomes" id="UP000471521">
    <property type="component" value="Unassembled WGS sequence"/>
</dbReference>